<dbReference type="Proteomes" id="UP000199118">
    <property type="component" value="Unassembled WGS sequence"/>
</dbReference>
<dbReference type="GO" id="GO:0051920">
    <property type="term" value="F:peroxiredoxin activity"/>
    <property type="evidence" value="ECO:0007669"/>
    <property type="project" value="InterPro"/>
</dbReference>
<dbReference type="OrthoDB" id="9801997at2"/>
<dbReference type="InterPro" id="IPR003779">
    <property type="entry name" value="CMD-like"/>
</dbReference>
<gene>
    <name evidence="2" type="ORF">SAMN05444336_102675</name>
</gene>
<name>A0A1H2XC88_9RHOB</name>
<organism evidence="2 3">
    <name type="scientific">Albimonas donghaensis</name>
    <dbReference type="NCBI Taxonomy" id="356660"/>
    <lineage>
        <taxon>Bacteria</taxon>
        <taxon>Pseudomonadati</taxon>
        <taxon>Pseudomonadota</taxon>
        <taxon>Alphaproteobacteria</taxon>
        <taxon>Rhodobacterales</taxon>
        <taxon>Paracoccaceae</taxon>
        <taxon>Albimonas</taxon>
    </lineage>
</organism>
<dbReference type="PANTHER" id="PTHR34846">
    <property type="entry name" value="4-CARBOXYMUCONOLACTONE DECARBOXYLASE FAMILY PROTEIN (AFU_ORTHOLOGUE AFUA_6G11590)"/>
    <property type="match status" value="1"/>
</dbReference>
<evidence type="ECO:0000313" key="3">
    <source>
        <dbReference type="Proteomes" id="UP000199118"/>
    </source>
</evidence>
<evidence type="ECO:0000313" key="2">
    <source>
        <dbReference type="EMBL" id="SDW90064.1"/>
    </source>
</evidence>
<dbReference type="Pfam" id="PF02627">
    <property type="entry name" value="CMD"/>
    <property type="match status" value="1"/>
</dbReference>
<accession>A0A1H2XC88</accession>
<dbReference type="Gene3D" id="1.20.1290.10">
    <property type="entry name" value="AhpD-like"/>
    <property type="match status" value="1"/>
</dbReference>
<dbReference type="AlphaFoldDB" id="A0A1H2XC88"/>
<proteinExistence type="predicted"/>
<dbReference type="SUPFAM" id="SSF69118">
    <property type="entry name" value="AhpD-like"/>
    <property type="match status" value="1"/>
</dbReference>
<keyword evidence="3" id="KW-1185">Reference proteome</keyword>
<feature type="domain" description="Carboxymuconolactone decarboxylase-like" evidence="1">
    <location>
        <begin position="12"/>
        <end position="93"/>
    </location>
</feature>
<reference evidence="2 3" key="1">
    <citation type="submission" date="2016-10" db="EMBL/GenBank/DDBJ databases">
        <authorList>
            <person name="de Groot N.N."/>
        </authorList>
    </citation>
    <scope>NUCLEOTIDE SEQUENCE [LARGE SCALE GENOMIC DNA]</scope>
    <source>
        <strain evidence="2 3">DSM 17890</strain>
    </source>
</reference>
<keyword evidence="2" id="KW-0575">Peroxidase</keyword>
<sequence length="155" mass="16604">MHARLDYAAAAPDPLKAMIGLERALAAASLAPALRELVKIRASQINGCAYCLEMHTREALAAGEDPTRLHVLAAWRESPLFSEQERAALAWTEQLTRLAEKGAPDAAFAPARAAFDDRALAELTFLIGAINLWNRLSVGFAVPHPARAGAVPARA</sequence>
<evidence type="ECO:0000259" key="1">
    <source>
        <dbReference type="Pfam" id="PF02627"/>
    </source>
</evidence>
<protein>
    <submittedName>
        <fullName evidence="2">Alkylhydroperoxidase AhpD family core domain-containing protein</fullName>
    </submittedName>
</protein>
<dbReference type="NCBIfam" id="TIGR00778">
    <property type="entry name" value="ahpD_dom"/>
    <property type="match status" value="1"/>
</dbReference>
<dbReference type="PANTHER" id="PTHR34846:SF10">
    <property type="entry name" value="CYTOPLASMIC PROTEIN"/>
    <property type="match status" value="1"/>
</dbReference>
<dbReference type="EMBL" id="FNMZ01000002">
    <property type="protein sequence ID" value="SDW90064.1"/>
    <property type="molecule type" value="Genomic_DNA"/>
</dbReference>
<dbReference type="InterPro" id="IPR029032">
    <property type="entry name" value="AhpD-like"/>
</dbReference>
<dbReference type="RefSeq" id="WP_092680882.1">
    <property type="nucleotide sequence ID" value="NZ_FNMZ01000002.1"/>
</dbReference>
<dbReference type="STRING" id="356660.SAMN05444336_102675"/>
<keyword evidence="2" id="KW-0560">Oxidoreductase</keyword>
<dbReference type="InterPro" id="IPR004675">
    <property type="entry name" value="AhpD_core"/>
</dbReference>